<evidence type="ECO:0000256" key="2">
    <source>
        <dbReference type="ARBA" id="ARBA00022737"/>
    </source>
</evidence>
<evidence type="ECO:0000256" key="5">
    <source>
        <dbReference type="ARBA" id="ARBA00023159"/>
    </source>
</evidence>
<evidence type="ECO:0000256" key="7">
    <source>
        <dbReference type="ARBA" id="ARBA00023242"/>
    </source>
</evidence>
<keyword evidence="2" id="KW-0677">Repeat</keyword>
<feature type="compositionally biased region" description="Basic residues" evidence="8">
    <location>
        <begin position="418"/>
        <end position="427"/>
    </location>
</feature>
<dbReference type="Pfam" id="PF08447">
    <property type="entry name" value="PAS_3"/>
    <property type="match status" value="1"/>
</dbReference>
<dbReference type="FunFam" id="3.30.450.20:FF:000035">
    <property type="entry name" value="Aryl hydrocarbon receptor"/>
    <property type="match status" value="1"/>
</dbReference>
<protein>
    <submittedName>
        <fullName evidence="11">AHR protein</fullName>
    </submittedName>
</protein>
<reference evidence="11" key="1">
    <citation type="submission" date="2019-10" db="EMBL/GenBank/DDBJ databases">
        <title>Bird 10,000 Genomes (B10K) Project - Family phase.</title>
        <authorList>
            <person name="Zhang G."/>
        </authorList>
    </citation>
    <scope>NUCLEOTIDE SEQUENCE</scope>
    <source>
        <strain evidence="11">B10K-DU-002-53</strain>
        <tissue evidence="11">Muscle</tissue>
    </source>
</reference>
<dbReference type="Gene3D" id="3.30.450.20">
    <property type="entry name" value="PAS domain"/>
    <property type="match status" value="2"/>
</dbReference>
<evidence type="ECO:0000256" key="3">
    <source>
        <dbReference type="ARBA" id="ARBA00023015"/>
    </source>
</evidence>
<dbReference type="OrthoDB" id="6099906at2759"/>
<dbReference type="GO" id="GO:0004879">
    <property type="term" value="F:nuclear receptor activity"/>
    <property type="evidence" value="ECO:0007669"/>
    <property type="project" value="TreeGrafter"/>
</dbReference>
<dbReference type="InterPro" id="IPR001610">
    <property type="entry name" value="PAC"/>
</dbReference>
<feature type="non-terminal residue" evidence="11">
    <location>
        <position position="1"/>
    </location>
</feature>
<keyword evidence="4" id="KW-0238">DNA-binding</keyword>
<evidence type="ECO:0000256" key="8">
    <source>
        <dbReference type="SAM" id="MobiDB-lite"/>
    </source>
</evidence>
<evidence type="ECO:0000256" key="1">
    <source>
        <dbReference type="ARBA" id="ARBA00004123"/>
    </source>
</evidence>
<dbReference type="InterPro" id="IPR013655">
    <property type="entry name" value="PAS_fold_3"/>
</dbReference>
<dbReference type="SMART" id="SM00086">
    <property type="entry name" value="PAC"/>
    <property type="match status" value="1"/>
</dbReference>
<dbReference type="InterPro" id="IPR035965">
    <property type="entry name" value="PAS-like_dom_sf"/>
</dbReference>
<dbReference type="InterPro" id="IPR013767">
    <property type="entry name" value="PAS_fold"/>
</dbReference>
<keyword evidence="7" id="KW-0539">Nucleus</keyword>
<dbReference type="SMART" id="SM00091">
    <property type="entry name" value="PAS"/>
    <property type="match status" value="2"/>
</dbReference>
<evidence type="ECO:0000256" key="4">
    <source>
        <dbReference type="ARBA" id="ARBA00023125"/>
    </source>
</evidence>
<feature type="region of interest" description="Disordered" evidence="8">
    <location>
        <begin position="413"/>
        <end position="436"/>
    </location>
</feature>
<dbReference type="EMBL" id="WEKX01000002">
    <property type="protein sequence ID" value="NWI84326.1"/>
    <property type="molecule type" value="Genomic_DNA"/>
</dbReference>
<dbReference type="SUPFAM" id="SSF55785">
    <property type="entry name" value="PYP-like sensor domain (PAS domain)"/>
    <property type="match status" value="2"/>
</dbReference>
<evidence type="ECO:0000256" key="6">
    <source>
        <dbReference type="ARBA" id="ARBA00023163"/>
    </source>
</evidence>
<dbReference type="PANTHER" id="PTHR10649:SF18">
    <property type="entry name" value="ARYL HYDROCARBON RECEPTOR 1 BETA"/>
    <property type="match status" value="1"/>
</dbReference>
<dbReference type="CDD" id="cd00130">
    <property type="entry name" value="PAS"/>
    <property type="match status" value="2"/>
</dbReference>
<dbReference type="Proteomes" id="UP000633448">
    <property type="component" value="Unassembled WGS sequence"/>
</dbReference>
<dbReference type="PANTHER" id="PTHR10649">
    <property type="entry name" value="ARYL HYDROCARBON RECEPTOR"/>
    <property type="match status" value="1"/>
</dbReference>
<dbReference type="InterPro" id="IPR000014">
    <property type="entry name" value="PAS"/>
</dbReference>
<feature type="domain" description="BHLH" evidence="10">
    <location>
        <begin position="19"/>
        <end position="72"/>
    </location>
</feature>
<accession>A0A851ESI1</accession>
<dbReference type="AlphaFoldDB" id="A0A851ESI1"/>
<dbReference type="GO" id="GO:0000976">
    <property type="term" value="F:transcription cis-regulatory region binding"/>
    <property type="evidence" value="ECO:0007669"/>
    <property type="project" value="TreeGrafter"/>
</dbReference>
<evidence type="ECO:0000313" key="12">
    <source>
        <dbReference type="Proteomes" id="UP000633448"/>
    </source>
</evidence>
<dbReference type="GO" id="GO:0005634">
    <property type="term" value="C:nucleus"/>
    <property type="evidence" value="ECO:0007669"/>
    <property type="project" value="UniProtKB-SubCell"/>
</dbReference>
<comment type="subcellular location">
    <subcellularLocation>
        <location evidence="1">Nucleus</location>
    </subcellularLocation>
</comment>
<evidence type="ECO:0000259" key="10">
    <source>
        <dbReference type="PROSITE" id="PS50888"/>
    </source>
</evidence>
<comment type="caution">
    <text evidence="11">The sequence shown here is derived from an EMBL/GenBank/DDBJ whole genome shotgun (WGS) entry which is preliminary data.</text>
</comment>
<dbReference type="GO" id="GO:0006805">
    <property type="term" value="P:xenobiotic metabolic process"/>
    <property type="evidence" value="ECO:0007669"/>
    <property type="project" value="InterPro"/>
</dbReference>
<keyword evidence="5" id="KW-0010">Activator</keyword>
<organism evidence="11 12">
    <name type="scientific">Pitta sordida</name>
    <name type="common">Hooded pitta</name>
    <dbReference type="NCBI Taxonomy" id="9163"/>
    <lineage>
        <taxon>Eukaryota</taxon>
        <taxon>Metazoa</taxon>
        <taxon>Chordata</taxon>
        <taxon>Craniata</taxon>
        <taxon>Vertebrata</taxon>
        <taxon>Euteleostomi</taxon>
        <taxon>Archelosauria</taxon>
        <taxon>Archosauria</taxon>
        <taxon>Dinosauria</taxon>
        <taxon>Saurischia</taxon>
        <taxon>Theropoda</taxon>
        <taxon>Coelurosauria</taxon>
        <taxon>Aves</taxon>
        <taxon>Neognathae</taxon>
        <taxon>Neoaves</taxon>
        <taxon>Telluraves</taxon>
        <taxon>Australaves</taxon>
        <taxon>Passeriformes</taxon>
        <taxon>Pittidae</taxon>
        <taxon>Pitta</taxon>
    </lineage>
</organism>
<feature type="compositionally biased region" description="Basic residues" evidence="8">
    <location>
        <begin position="1"/>
        <end position="11"/>
    </location>
</feature>
<dbReference type="GO" id="GO:0034751">
    <property type="term" value="C:aryl hydrocarbon receptor complex"/>
    <property type="evidence" value="ECO:0007669"/>
    <property type="project" value="TreeGrafter"/>
</dbReference>
<keyword evidence="12" id="KW-1185">Reference proteome</keyword>
<dbReference type="FunFam" id="3.30.450.20:FF:000019">
    <property type="entry name" value="Aryl hydrocarbon receptor 1"/>
    <property type="match status" value="1"/>
</dbReference>
<evidence type="ECO:0000259" key="9">
    <source>
        <dbReference type="PROSITE" id="PS50112"/>
    </source>
</evidence>
<feature type="region of interest" description="Disordered" evidence="8">
    <location>
        <begin position="1"/>
        <end position="33"/>
    </location>
</feature>
<dbReference type="InterPro" id="IPR039091">
    <property type="entry name" value="AHR/AHRR"/>
</dbReference>
<keyword evidence="3" id="KW-0805">Transcription regulation</keyword>
<dbReference type="Pfam" id="PF00989">
    <property type="entry name" value="PAS"/>
    <property type="match status" value="1"/>
</dbReference>
<gene>
    <name evidence="11" type="primary">Ahr_1</name>
    <name evidence="11" type="ORF">PITSOR_R11439</name>
</gene>
<proteinExistence type="predicted"/>
<evidence type="ECO:0000313" key="11">
    <source>
        <dbReference type="EMBL" id="NWI84326.1"/>
    </source>
</evidence>
<dbReference type="PROSITE" id="PS50888">
    <property type="entry name" value="BHLH"/>
    <property type="match status" value="1"/>
</dbReference>
<dbReference type="GO" id="GO:0046983">
    <property type="term" value="F:protein dimerization activity"/>
    <property type="evidence" value="ECO:0007669"/>
    <property type="project" value="InterPro"/>
</dbReference>
<dbReference type="InterPro" id="IPR011598">
    <property type="entry name" value="bHLH_dom"/>
</dbReference>
<keyword evidence="6" id="KW-0804">Transcription</keyword>
<dbReference type="PROSITE" id="PS50112">
    <property type="entry name" value="PAS"/>
    <property type="match status" value="1"/>
</dbReference>
<feature type="non-terminal residue" evidence="11">
    <location>
        <position position="458"/>
    </location>
</feature>
<feature type="domain" description="PAS" evidence="9">
    <location>
        <begin position="109"/>
        <end position="170"/>
    </location>
</feature>
<name>A0A851ESI1_PITSO</name>
<sequence length="458" mass="51126">MYAGRRRRKPLPRATRAVPAEGGSSNPSKRHRERLNRELERLAGLLPFPPDVVAGLDKLSVLRLSAGFLRARSFFSGKGWPREPLIPVPASEFRLGIAWLHLPICSLPQALNGFVLVVTSEGLIFYSSHTIQDYLGFHQTDVMHQSVFELIHTEDQPEFRRNLHWALNPAHAPEGEPSPEGGKSLGSSSVIYKLDQLPPENSSFLERSFVCRFRCLLDNSSGFLALNLQGRLKLLHGQNKRSEDGSALPPQLALFAISTPLQPPSILQIRTKNMIFRTKHKLDFTPLACDAKGKIVLGYTEAELQMCGTGYQLVHAADALYCAENHVRMMKTGESGLTVFRLLTKENRWKWVQANARLVYKNGQPEYIVVTQRPLVDEEGGEHLQKRSMHLPFTFATGEALLYQSTSPLLGFPDPFRSKGRTSKSKKTSCSQGGCSQKNGIVPSSLLRAVMPQDKAMY</sequence>